<organism evidence="3 5">
    <name type="scientific">Phytophthora fragariae</name>
    <dbReference type="NCBI Taxonomy" id="53985"/>
    <lineage>
        <taxon>Eukaryota</taxon>
        <taxon>Sar</taxon>
        <taxon>Stramenopiles</taxon>
        <taxon>Oomycota</taxon>
        <taxon>Peronosporomycetes</taxon>
        <taxon>Peronosporales</taxon>
        <taxon>Peronosporaceae</taxon>
        <taxon>Phytophthora</taxon>
    </lineage>
</organism>
<keyword evidence="5" id="KW-1185">Reference proteome</keyword>
<evidence type="ECO:0000313" key="1">
    <source>
        <dbReference type="EMBL" id="KAE8948521.1"/>
    </source>
</evidence>
<dbReference type="EMBL" id="QXGF01000047">
    <property type="protein sequence ID" value="KAE8948521.1"/>
    <property type="molecule type" value="Genomic_DNA"/>
</dbReference>
<dbReference type="PANTHER" id="PTHR40866">
    <property type="entry name" value="BED-TYPE DOMAIN-CONTAINING PROTEIN"/>
    <property type="match status" value="1"/>
</dbReference>
<sequence length="247" mass="27926">MSHVKASTQTMRVLSPATKGGKNGTVLRFVDKKILGVWSGQIRYHVRRTFKSEHFLAVFAIFGHDRKSESVLLAMTPLLDQEDPYENPHHSAEVHIDFLRSVLKDVKRFDNCVLFLVGDNCSVNGSMSAKMGVPFVGCAGYRLNLALARYLQEYATILDNIMALMKALRKLNNAAKHRQQTKTRHVLRQATRWSSTFGMVKMFFQLKKFVDITNAELAVLMPSPMEEMQVTAAMEGLKECESVSKKL</sequence>
<evidence type="ECO:0000313" key="6">
    <source>
        <dbReference type="Proteomes" id="UP000488956"/>
    </source>
</evidence>
<comment type="caution">
    <text evidence="3">The sequence shown here is derived from an EMBL/GenBank/DDBJ whole genome shotgun (WGS) entry which is preliminary data.</text>
</comment>
<accession>A0A6A3ZFQ1</accession>
<evidence type="ECO:0000313" key="2">
    <source>
        <dbReference type="EMBL" id="KAE9128928.1"/>
    </source>
</evidence>
<dbReference type="Proteomes" id="UP000488956">
    <property type="component" value="Unassembled WGS sequence"/>
</dbReference>
<evidence type="ECO:0000313" key="5">
    <source>
        <dbReference type="Proteomes" id="UP000433483"/>
    </source>
</evidence>
<dbReference type="InterPro" id="IPR012337">
    <property type="entry name" value="RNaseH-like_sf"/>
</dbReference>
<evidence type="ECO:0000313" key="4">
    <source>
        <dbReference type="Proteomes" id="UP000429523"/>
    </source>
</evidence>
<dbReference type="EMBL" id="QXGB01000049">
    <property type="protein sequence ID" value="KAE9234296.1"/>
    <property type="molecule type" value="Genomic_DNA"/>
</dbReference>
<dbReference type="Proteomes" id="UP000433483">
    <property type="component" value="Unassembled WGS sequence"/>
</dbReference>
<dbReference type="SUPFAM" id="SSF53098">
    <property type="entry name" value="Ribonuclease H-like"/>
    <property type="match status" value="1"/>
</dbReference>
<dbReference type="AlphaFoldDB" id="A0A6A3ZFQ1"/>
<dbReference type="OrthoDB" id="123598at2759"/>
<evidence type="ECO:0000313" key="3">
    <source>
        <dbReference type="EMBL" id="KAE9234296.1"/>
    </source>
</evidence>
<reference evidence="4 5" key="1">
    <citation type="submission" date="2018-08" db="EMBL/GenBank/DDBJ databases">
        <title>Genomic investigation of the strawberry pathogen Phytophthora fragariae indicates pathogenicity is determined by transcriptional variation in three key races.</title>
        <authorList>
            <person name="Adams T.M."/>
            <person name="Armitage A.D."/>
            <person name="Sobczyk M.K."/>
            <person name="Bates H.J."/>
            <person name="Dunwell J.M."/>
            <person name="Nellist C.F."/>
            <person name="Harrison R.J."/>
        </authorList>
    </citation>
    <scope>NUCLEOTIDE SEQUENCE [LARGE SCALE GENOMIC DNA]</scope>
    <source>
        <strain evidence="3 5">NOV-27</strain>
        <strain evidence="1 4">NOV-9</strain>
        <strain evidence="2 6">ONT-3</strain>
    </source>
</reference>
<dbReference type="EMBL" id="QXFX01000149">
    <property type="protein sequence ID" value="KAE9128928.1"/>
    <property type="molecule type" value="Genomic_DNA"/>
</dbReference>
<dbReference type="PANTHER" id="PTHR40866:SF1">
    <property type="entry name" value="BED-TYPE DOMAIN-CONTAINING PROTEIN"/>
    <property type="match status" value="1"/>
</dbReference>
<gene>
    <name evidence="3" type="ORF">PF005_g1962</name>
    <name evidence="1" type="ORF">PF009_g1893</name>
    <name evidence="2" type="ORF">PF010_g4326</name>
</gene>
<proteinExistence type="predicted"/>
<name>A0A6A3ZFQ1_9STRA</name>
<dbReference type="Proteomes" id="UP000429523">
    <property type="component" value="Unassembled WGS sequence"/>
</dbReference>
<protein>
    <submittedName>
        <fullName evidence="3">Uncharacterized protein</fullName>
    </submittedName>
</protein>